<feature type="region of interest" description="Disordered" evidence="1">
    <location>
        <begin position="25"/>
        <end position="52"/>
    </location>
</feature>
<name>A0ABQ3CZM3_9ACTN</name>
<keyword evidence="4" id="KW-1185">Reference proteome</keyword>
<reference evidence="4" key="1">
    <citation type="journal article" date="2019" name="Int. J. Syst. Evol. Microbiol.">
        <title>The Global Catalogue of Microorganisms (GCM) 10K type strain sequencing project: providing services to taxonomists for standard genome sequencing and annotation.</title>
        <authorList>
            <consortium name="The Broad Institute Genomics Platform"/>
            <consortium name="The Broad Institute Genome Sequencing Center for Infectious Disease"/>
            <person name="Wu L."/>
            <person name="Ma J."/>
        </authorList>
    </citation>
    <scope>NUCLEOTIDE SEQUENCE [LARGE SCALE GENOMIC DNA]</scope>
    <source>
        <strain evidence="4">JCM 4733</strain>
    </source>
</reference>
<sequence length="223" mass="23019">MTRTHGTVSVLAVGIAFLASACSGGGDGTKADPSPSAVTTPASATPTAAAHPTATDASDLAAYCYKGGPTTLLTAQPAYRGKGPHPVLLATTSPTPLRATEAPLPSPGETATAAPHDTYHPDPAKAQLVACVVNKGKGKLVETCRYAGDYVRYFRQGQYEVTLYEAKTGRKVGTTTVAGDDHYTCLAQVSFVAGEPQSKTEWLSAGLPAFRKALAPWVNAVKS</sequence>
<dbReference type="PROSITE" id="PS51257">
    <property type="entry name" value="PROKAR_LIPOPROTEIN"/>
    <property type="match status" value="1"/>
</dbReference>
<comment type="caution">
    <text evidence="3">The sequence shown here is derived from an EMBL/GenBank/DDBJ whole genome shotgun (WGS) entry which is preliminary data.</text>
</comment>
<feature type="signal peptide" evidence="2">
    <location>
        <begin position="1"/>
        <end position="21"/>
    </location>
</feature>
<proteinExistence type="predicted"/>
<evidence type="ECO:0008006" key="5">
    <source>
        <dbReference type="Google" id="ProtNLM"/>
    </source>
</evidence>
<evidence type="ECO:0000313" key="3">
    <source>
        <dbReference type="EMBL" id="GHA46131.1"/>
    </source>
</evidence>
<dbReference type="Proteomes" id="UP000653644">
    <property type="component" value="Unassembled WGS sequence"/>
</dbReference>
<evidence type="ECO:0000256" key="1">
    <source>
        <dbReference type="SAM" id="MobiDB-lite"/>
    </source>
</evidence>
<accession>A0ABQ3CZM3</accession>
<gene>
    <name evidence="3" type="ORF">GCM10010345_58280</name>
</gene>
<evidence type="ECO:0000313" key="4">
    <source>
        <dbReference type="Proteomes" id="UP000653644"/>
    </source>
</evidence>
<evidence type="ECO:0000256" key="2">
    <source>
        <dbReference type="SAM" id="SignalP"/>
    </source>
</evidence>
<feature type="chain" id="PRO_5046062587" description="Lipoprotein" evidence="2">
    <location>
        <begin position="22"/>
        <end position="223"/>
    </location>
</feature>
<dbReference type="EMBL" id="BMVN01000024">
    <property type="protein sequence ID" value="GHA46131.1"/>
    <property type="molecule type" value="Genomic_DNA"/>
</dbReference>
<feature type="compositionally biased region" description="Low complexity" evidence="1">
    <location>
        <begin position="31"/>
        <end position="52"/>
    </location>
</feature>
<organism evidence="3 4">
    <name type="scientific">Streptomyces canarius</name>
    <dbReference type="NCBI Taxonomy" id="285453"/>
    <lineage>
        <taxon>Bacteria</taxon>
        <taxon>Bacillati</taxon>
        <taxon>Actinomycetota</taxon>
        <taxon>Actinomycetes</taxon>
        <taxon>Kitasatosporales</taxon>
        <taxon>Streptomycetaceae</taxon>
        <taxon>Streptomyces</taxon>
    </lineage>
</organism>
<keyword evidence="2" id="KW-0732">Signal</keyword>
<protein>
    <recommendedName>
        <fullName evidence="5">Lipoprotein</fullName>
    </recommendedName>
</protein>